<dbReference type="GO" id="GO:0003688">
    <property type="term" value="F:DNA replication origin binding"/>
    <property type="evidence" value="ECO:0000318"/>
    <property type="project" value="GO_Central"/>
</dbReference>
<evidence type="ECO:0000256" key="1">
    <source>
        <dbReference type="ARBA" id="ARBA00004123"/>
    </source>
</evidence>
<feature type="domain" description="Orc1-like AAA ATPase" evidence="8">
    <location>
        <begin position="481"/>
        <end position="643"/>
    </location>
</feature>
<feature type="compositionally biased region" description="Polar residues" evidence="7">
    <location>
        <begin position="225"/>
        <end position="234"/>
    </location>
</feature>
<dbReference type="GO" id="GO:0030674">
    <property type="term" value="F:protein-macromolecule adaptor activity"/>
    <property type="evidence" value="ECO:0007669"/>
    <property type="project" value="EnsemblFungi"/>
</dbReference>
<evidence type="ECO:0000256" key="7">
    <source>
        <dbReference type="SAM" id="MobiDB-lite"/>
    </source>
</evidence>
<dbReference type="InterPro" id="IPR000116">
    <property type="entry name" value="HMGA"/>
</dbReference>
<proteinExistence type="inferred from homology"/>
<evidence type="ECO:0000256" key="3">
    <source>
        <dbReference type="ARBA" id="ARBA00022705"/>
    </source>
</evidence>
<gene>
    <name evidence="11" type="primary">orc4</name>
    <name evidence="10" type="ORF">SJAG_02394</name>
</gene>
<comment type="similarity">
    <text evidence="2">Belongs to the ORC4 family.</text>
</comment>
<evidence type="ECO:0000313" key="11">
    <source>
        <dbReference type="JaponicusDB" id="SJAG_02394"/>
    </source>
</evidence>
<reference evidence="10 12" key="1">
    <citation type="journal article" date="2011" name="Science">
        <title>Comparative functional genomics of the fission yeasts.</title>
        <authorList>
            <person name="Rhind N."/>
            <person name="Chen Z."/>
            <person name="Yassour M."/>
            <person name="Thompson D.A."/>
            <person name="Haas B.J."/>
            <person name="Habib N."/>
            <person name="Wapinski I."/>
            <person name="Roy S."/>
            <person name="Lin M.F."/>
            <person name="Heiman D.I."/>
            <person name="Young S.K."/>
            <person name="Furuya K."/>
            <person name="Guo Y."/>
            <person name="Pidoux A."/>
            <person name="Chen H.M."/>
            <person name="Robbertse B."/>
            <person name="Goldberg J.M."/>
            <person name="Aoki K."/>
            <person name="Bayne E.H."/>
            <person name="Berlin A.M."/>
            <person name="Desjardins C.A."/>
            <person name="Dobbs E."/>
            <person name="Dukaj L."/>
            <person name="Fan L."/>
            <person name="FitzGerald M.G."/>
            <person name="French C."/>
            <person name="Gujja S."/>
            <person name="Hansen K."/>
            <person name="Keifenheim D."/>
            <person name="Levin J.Z."/>
            <person name="Mosher R.A."/>
            <person name="Mueller C.A."/>
            <person name="Pfiffner J."/>
            <person name="Priest M."/>
            <person name="Russ C."/>
            <person name="Smialowska A."/>
            <person name="Swoboda P."/>
            <person name="Sykes S.M."/>
            <person name="Vaughn M."/>
            <person name="Vengrova S."/>
            <person name="Yoder R."/>
            <person name="Zeng Q."/>
            <person name="Allshire R."/>
            <person name="Baulcombe D."/>
            <person name="Birren B.W."/>
            <person name="Brown W."/>
            <person name="Ekwall K."/>
            <person name="Kellis M."/>
            <person name="Leatherwood J."/>
            <person name="Levin H."/>
            <person name="Margalit H."/>
            <person name="Martienssen R."/>
            <person name="Nieduszynski C.A."/>
            <person name="Spatafora J.W."/>
            <person name="Friedman N."/>
            <person name="Dalgaard J.Z."/>
            <person name="Baumann P."/>
            <person name="Niki H."/>
            <person name="Regev A."/>
            <person name="Nusbaum C."/>
        </authorList>
    </citation>
    <scope>NUCLEOTIDE SEQUENCE [LARGE SCALE GENOMIC DNA]</scope>
    <source>
        <strain evidence="12">yFS275 / FY16936</strain>
    </source>
</reference>
<feature type="compositionally biased region" description="Polar residues" evidence="7">
    <location>
        <begin position="176"/>
        <end position="185"/>
    </location>
</feature>
<dbReference type="VEuPathDB" id="FungiDB:SJAG_02394"/>
<dbReference type="OrthoDB" id="343623at2759"/>
<name>B6K2C6_SCHJY</name>
<dbReference type="InterPro" id="IPR027417">
    <property type="entry name" value="P-loop_NTPase"/>
</dbReference>
<evidence type="ECO:0000256" key="6">
    <source>
        <dbReference type="ARBA" id="ARBA00023242"/>
    </source>
</evidence>
<keyword evidence="4" id="KW-0677">Repeat</keyword>
<feature type="compositionally biased region" description="Basic residues" evidence="7">
    <location>
        <begin position="187"/>
        <end position="196"/>
    </location>
</feature>
<dbReference type="RefSeq" id="XP_002173600.1">
    <property type="nucleotide sequence ID" value="XM_002173564.2"/>
</dbReference>
<dbReference type="PANTHER" id="PTHR12087">
    <property type="entry name" value="ORIGIN RECOGNITION COMPLEX SUBUNIT 4"/>
    <property type="match status" value="1"/>
</dbReference>
<keyword evidence="6" id="KW-0539">Nucleus</keyword>
<feature type="compositionally biased region" description="Polar residues" evidence="7">
    <location>
        <begin position="50"/>
        <end position="61"/>
    </location>
</feature>
<dbReference type="InterPro" id="IPR017956">
    <property type="entry name" value="AT_hook_DNA-bd_motif"/>
</dbReference>
<evidence type="ECO:0000259" key="8">
    <source>
        <dbReference type="Pfam" id="PF13191"/>
    </source>
</evidence>
<feature type="compositionally biased region" description="Polar residues" evidence="7">
    <location>
        <begin position="84"/>
        <end position="105"/>
    </location>
</feature>
<dbReference type="Pfam" id="PF13191">
    <property type="entry name" value="AAA_16"/>
    <property type="match status" value="1"/>
</dbReference>
<dbReference type="Pfam" id="PF02178">
    <property type="entry name" value="AT_hook"/>
    <property type="match status" value="5"/>
</dbReference>
<feature type="region of interest" description="Disordered" evidence="7">
    <location>
        <begin position="50"/>
        <end position="105"/>
    </location>
</feature>
<dbReference type="InterPro" id="IPR016527">
    <property type="entry name" value="ORC4"/>
</dbReference>
<dbReference type="EMBL" id="KE651166">
    <property type="protein sequence ID" value="EEB07307.1"/>
    <property type="molecule type" value="Genomic_DNA"/>
</dbReference>
<evidence type="ECO:0000256" key="4">
    <source>
        <dbReference type="ARBA" id="ARBA00022737"/>
    </source>
</evidence>
<dbReference type="JaponicusDB" id="SJAG_02394">
    <property type="gene designation" value="orc4"/>
</dbReference>
<dbReference type="GeneID" id="7050039"/>
<dbReference type="HOGENOM" id="CLU_322661_0_0_1"/>
<dbReference type="Proteomes" id="UP000001744">
    <property type="component" value="Unassembled WGS sequence"/>
</dbReference>
<protein>
    <submittedName>
        <fullName evidence="10">Origin recognition complex subunit Orc4</fullName>
    </submittedName>
</protein>
<evidence type="ECO:0000259" key="9">
    <source>
        <dbReference type="Pfam" id="PF14629"/>
    </source>
</evidence>
<dbReference type="AlphaFoldDB" id="B6K2C6"/>
<feature type="compositionally biased region" description="Polar residues" evidence="7">
    <location>
        <begin position="294"/>
        <end position="325"/>
    </location>
</feature>
<dbReference type="InterPro" id="IPR032705">
    <property type="entry name" value="ORC4_C"/>
</dbReference>
<feature type="region of interest" description="Disordered" evidence="7">
    <location>
        <begin position="1"/>
        <end position="28"/>
    </location>
</feature>
<dbReference type="OMA" id="NMAYDEY"/>
<feature type="region of interest" description="Disordered" evidence="7">
    <location>
        <begin position="369"/>
        <end position="429"/>
    </location>
</feature>
<dbReference type="GO" id="GO:0005664">
    <property type="term" value="C:nuclear origin of replication recognition complex"/>
    <property type="evidence" value="ECO:0000318"/>
    <property type="project" value="GO_Central"/>
</dbReference>
<dbReference type="STRING" id="402676.B6K2C6"/>
<evidence type="ECO:0000313" key="12">
    <source>
        <dbReference type="Proteomes" id="UP000001744"/>
    </source>
</evidence>
<dbReference type="Pfam" id="PF14629">
    <property type="entry name" value="ORC4_C"/>
    <property type="match status" value="1"/>
</dbReference>
<dbReference type="GO" id="GO:0006270">
    <property type="term" value="P:DNA replication initiation"/>
    <property type="evidence" value="ECO:0000318"/>
    <property type="project" value="GO_Central"/>
</dbReference>
<dbReference type="PANTHER" id="PTHR12087:SF0">
    <property type="entry name" value="ORIGIN RECOGNITION COMPLEX SUBUNIT 4"/>
    <property type="match status" value="1"/>
</dbReference>
<accession>B6K2C6</accession>
<keyword evidence="5" id="KW-0238">DNA-binding</keyword>
<feature type="domain" description="Origin recognition complex subunit 4 C-terminal" evidence="9">
    <location>
        <begin position="683"/>
        <end position="878"/>
    </location>
</feature>
<keyword evidence="3" id="KW-0235">DNA replication</keyword>
<feature type="compositionally biased region" description="Low complexity" evidence="7">
    <location>
        <begin position="135"/>
        <end position="160"/>
    </location>
</feature>
<evidence type="ECO:0000313" key="10">
    <source>
        <dbReference type="EMBL" id="EEB07307.1"/>
    </source>
</evidence>
<feature type="compositionally biased region" description="Low complexity" evidence="7">
    <location>
        <begin position="214"/>
        <end position="224"/>
    </location>
</feature>
<dbReference type="InterPro" id="IPR041664">
    <property type="entry name" value="AAA_16"/>
</dbReference>
<evidence type="ECO:0000256" key="2">
    <source>
        <dbReference type="ARBA" id="ARBA00005334"/>
    </source>
</evidence>
<feature type="compositionally biased region" description="Polar residues" evidence="7">
    <location>
        <begin position="1"/>
        <end position="18"/>
    </location>
</feature>
<dbReference type="PRINTS" id="PR00930">
    <property type="entry name" value="HIGHMOBLTYIY"/>
</dbReference>
<dbReference type="SMART" id="SM00384">
    <property type="entry name" value="AT_hook"/>
    <property type="match status" value="5"/>
</dbReference>
<dbReference type="PRINTS" id="PR00929">
    <property type="entry name" value="ATHOOK"/>
</dbReference>
<dbReference type="FunFam" id="3.40.50.300:FF:001499">
    <property type="entry name" value="Origin recognition complex subunit 4, putative"/>
    <property type="match status" value="1"/>
</dbReference>
<dbReference type="GO" id="GO:0006355">
    <property type="term" value="P:regulation of DNA-templated transcription"/>
    <property type="evidence" value="ECO:0007669"/>
    <property type="project" value="InterPro"/>
</dbReference>
<dbReference type="eggNOG" id="KOG2228">
    <property type="taxonomic scope" value="Eukaryota"/>
</dbReference>
<evidence type="ECO:0000256" key="5">
    <source>
        <dbReference type="ARBA" id="ARBA00023125"/>
    </source>
</evidence>
<keyword evidence="12" id="KW-1185">Reference proteome</keyword>
<sequence length="897" mass="98676">MDQTDSSIPPVSSVNEIGNPNVDDHMNGLENTANALLPVSEFSAKAYFTSTSNSTSLQATDEVSLPTGESLPNICIPVTRDTNEISSESSRPQTFQSAQEQSDSSYAINNTKKDSTFASHDSQSSASTLAAAVPSQNDASNSSTAATATDTAAAVPAVPQKRGRGRPRKHPLPTVVVNTESTQGAQPKRKRGRPRKYPLVQIEKTRIVTLSANTQTESESSTTSADNKTNSTTDAPVKRRRGRPRKYPVEQEAPPKVTRPRGRPRKQTTEDSSEGPATPTSHRRRGRPPKQLSPLRTTSLSPEKQQNLSLDLSPRSPTSHLQPSTELGFDASPTRSRLTQSPSLSVSYPYLPRDLTASLPLPPASPSLFASLEPGSPDIQNKITASSSSSSSSRRLRFEVSIPSSPKRTKTDEPSTPTNAASSAISSPVKQMAEPVGFTGDALNANEGMEVADEDLAQAQEIIMARLTGRTHIPLQNHTSQYQRLYQWLHQTVTLGEGNSAIIVGPRGSGKRTMVDDALKELRQSRKELFYTITLNGLYQTDDKTALREISRQLSVELDASFGDDESSSAVEMTESSFADTLTRLLATLSLPRALDDAADGMSISSAVVFVLEEFDLFVQHPRQMLLYNLFDIAQSGTVPISVVGLTTRFDCFESLEKRVKSRFSHMVIQVSPPSTSEEFGELFEKVLGLPDTRPYFREWNQRIKRLLGDPQSQLSRCVLYHYTHTKNLRSLYADMIAPVLALSPTEPYLKDGALSDPKTRVSDYLLDAIRGLTLLELALLISAVRYEARDVQACNFNSAYQEYKALHQRSLIDSAAAGALVHNARLWSRDVALEAWEKLIYAGLLTTVQSSAKNAGMVARECQLYSAEVDLQDLQNVLREFRKIPSYYHRWIREVI</sequence>
<comment type="subcellular location">
    <subcellularLocation>
        <location evidence="1">Nucleus</location>
    </subcellularLocation>
</comment>
<dbReference type="GO" id="GO:0000785">
    <property type="term" value="C:chromatin"/>
    <property type="evidence" value="ECO:0007669"/>
    <property type="project" value="EnsemblFungi"/>
</dbReference>
<feature type="compositionally biased region" description="Polar residues" evidence="7">
    <location>
        <begin position="414"/>
        <end position="429"/>
    </location>
</feature>
<dbReference type="Gene3D" id="3.40.50.300">
    <property type="entry name" value="P-loop containing nucleotide triphosphate hydrolases"/>
    <property type="match status" value="1"/>
</dbReference>
<feature type="compositionally biased region" description="Basic residues" evidence="7">
    <location>
        <begin position="161"/>
        <end position="171"/>
    </location>
</feature>
<dbReference type="GO" id="GO:0006265">
    <property type="term" value="P:DNA topological change"/>
    <property type="evidence" value="ECO:0007669"/>
    <property type="project" value="EnsemblFungi"/>
</dbReference>
<feature type="region of interest" description="Disordered" evidence="7">
    <location>
        <begin position="128"/>
        <end position="346"/>
    </location>
</feature>
<organism evidence="10 12">
    <name type="scientific">Schizosaccharomyces japonicus (strain yFS275 / FY16936)</name>
    <name type="common">Fission yeast</name>
    <dbReference type="NCBI Taxonomy" id="402676"/>
    <lineage>
        <taxon>Eukaryota</taxon>
        <taxon>Fungi</taxon>
        <taxon>Dikarya</taxon>
        <taxon>Ascomycota</taxon>
        <taxon>Taphrinomycotina</taxon>
        <taxon>Schizosaccharomycetes</taxon>
        <taxon>Schizosaccharomycetales</taxon>
        <taxon>Schizosaccharomycetaceae</taxon>
        <taxon>Schizosaccharomyces</taxon>
    </lineage>
</organism>
<dbReference type="SUPFAM" id="SSF52540">
    <property type="entry name" value="P-loop containing nucleoside triphosphate hydrolases"/>
    <property type="match status" value="1"/>
</dbReference>